<sequence length="89" mass="10427">MLKWILAYFGFQLILFLILLLVARKKDRRLHLEQAEEVPDGCIPTREISRDPSTGQIVTVYYDPATGKRYYRQEAAESKRGTLSFHLRK</sequence>
<keyword evidence="3" id="KW-1185">Reference proteome</keyword>
<keyword evidence="1" id="KW-1133">Transmembrane helix</keyword>
<organism evidence="2 3">
    <name type="scientific">Paenibacillus dendritiformis C454</name>
    <dbReference type="NCBI Taxonomy" id="1131935"/>
    <lineage>
        <taxon>Bacteria</taxon>
        <taxon>Bacillati</taxon>
        <taxon>Bacillota</taxon>
        <taxon>Bacilli</taxon>
        <taxon>Bacillales</taxon>
        <taxon>Paenibacillaceae</taxon>
        <taxon>Paenibacillus</taxon>
    </lineage>
</organism>
<accession>H3SD23</accession>
<evidence type="ECO:0000256" key="1">
    <source>
        <dbReference type="SAM" id="Phobius"/>
    </source>
</evidence>
<reference evidence="2 3" key="1">
    <citation type="journal article" date="2012" name="J. Bacteriol.">
        <title>Genome Sequence of the Pattern-Forming Social Bacterium Paenibacillus dendritiformis C454 Chiral Morphotype.</title>
        <authorList>
            <person name="Sirota-Madi A."/>
            <person name="Olender T."/>
            <person name="Helman Y."/>
            <person name="Brainis I."/>
            <person name="Finkelshtein A."/>
            <person name="Roth D."/>
            <person name="Hagai E."/>
            <person name="Leshkowitz D."/>
            <person name="Brodsky L."/>
            <person name="Galatenko V."/>
            <person name="Nikolaev V."/>
            <person name="Gutnick D.L."/>
            <person name="Lancet D."/>
            <person name="Ben-Jacob E."/>
        </authorList>
    </citation>
    <scope>NUCLEOTIDE SEQUENCE [LARGE SCALE GENOMIC DNA]</scope>
    <source>
        <strain evidence="2 3">C454</strain>
    </source>
</reference>
<dbReference type="AlphaFoldDB" id="H3SD23"/>
<dbReference type="STRING" id="1131935.PDENDC454_07090"/>
<evidence type="ECO:0000313" key="3">
    <source>
        <dbReference type="Proteomes" id="UP000003900"/>
    </source>
</evidence>
<evidence type="ECO:0000313" key="2">
    <source>
        <dbReference type="EMBL" id="EHQ63097.1"/>
    </source>
</evidence>
<keyword evidence="1" id="KW-0812">Transmembrane</keyword>
<dbReference type="EMBL" id="AHKH01000012">
    <property type="protein sequence ID" value="EHQ63097.1"/>
    <property type="molecule type" value="Genomic_DNA"/>
</dbReference>
<dbReference type="OrthoDB" id="2377160at2"/>
<dbReference type="RefSeq" id="WP_006675929.1">
    <property type="nucleotide sequence ID" value="NZ_AHKH01000012.1"/>
</dbReference>
<keyword evidence="1" id="KW-0472">Membrane</keyword>
<dbReference type="Proteomes" id="UP000003900">
    <property type="component" value="Unassembled WGS sequence"/>
</dbReference>
<protein>
    <submittedName>
        <fullName evidence="2">Uncharacterized protein</fullName>
    </submittedName>
</protein>
<proteinExistence type="predicted"/>
<dbReference type="PATRIC" id="fig|1131935.3.peg.1439"/>
<name>H3SD23_9BACL</name>
<feature type="transmembrane region" description="Helical" evidence="1">
    <location>
        <begin position="6"/>
        <end position="23"/>
    </location>
</feature>
<comment type="caution">
    <text evidence="2">The sequence shown here is derived from an EMBL/GenBank/DDBJ whole genome shotgun (WGS) entry which is preliminary data.</text>
</comment>
<gene>
    <name evidence="2" type="ORF">PDENDC454_07090</name>
</gene>